<reference evidence="2 3" key="1">
    <citation type="submission" date="2022-06" db="EMBL/GenBank/DDBJ databases">
        <title>Rhizosaccharibacter gen. nov. sp. nov. KSS12, endophytic bacteria isolated from sugarcane.</title>
        <authorList>
            <person name="Pitiwittayakul N."/>
        </authorList>
    </citation>
    <scope>NUCLEOTIDE SEQUENCE [LARGE SCALE GENOMIC DNA]</scope>
    <source>
        <strain evidence="2 3">KSS12</strain>
    </source>
</reference>
<accession>A0ABT1W2H3</accession>
<dbReference type="RefSeq" id="WP_422921124.1">
    <property type="nucleotide sequence ID" value="NZ_JAMZEJ010000011.1"/>
</dbReference>
<name>A0ABT1W2H3_9PROT</name>
<comment type="caution">
    <text evidence="2">The sequence shown here is derived from an EMBL/GenBank/DDBJ whole genome shotgun (WGS) entry which is preliminary data.</text>
</comment>
<dbReference type="Gene3D" id="3.10.450.50">
    <property type="match status" value="1"/>
</dbReference>
<organism evidence="2 3">
    <name type="scientific">Rhizosaccharibacter radicis</name>
    <dbReference type="NCBI Taxonomy" id="2782605"/>
    <lineage>
        <taxon>Bacteria</taxon>
        <taxon>Pseudomonadati</taxon>
        <taxon>Pseudomonadota</taxon>
        <taxon>Alphaproteobacteria</taxon>
        <taxon>Acetobacterales</taxon>
        <taxon>Acetobacteraceae</taxon>
        <taxon>Rhizosaccharibacter</taxon>
    </lineage>
</organism>
<evidence type="ECO:0000313" key="3">
    <source>
        <dbReference type="Proteomes" id="UP001524547"/>
    </source>
</evidence>
<dbReference type="Proteomes" id="UP001524547">
    <property type="component" value="Unassembled WGS sequence"/>
</dbReference>
<feature type="signal peptide" evidence="1">
    <location>
        <begin position="1"/>
        <end position="21"/>
    </location>
</feature>
<evidence type="ECO:0000256" key="1">
    <source>
        <dbReference type="SAM" id="SignalP"/>
    </source>
</evidence>
<proteinExistence type="predicted"/>
<gene>
    <name evidence="2" type="ORF">NFI88_16155</name>
</gene>
<dbReference type="SUPFAM" id="SSF54427">
    <property type="entry name" value="NTF2-like"/>
    <property type="match status" value="1"/>
</dbReference>
<protein>
    <submittedName>
        <fullName evidence="2">Nuclear transport factor 2 family protein</fullName>
    </submittedName>
</protein>
<keyword evidence="3" id="KW-1185">Reference proteome</keyword>
<sequence length="169" mass="18186">MFFRRSALLFSVLVTTASAGAAASPLPDELAATVPDRPAIQELLDTYTRAVSTRNQTLFESLLLNKQIPFAFVGGAAGPNARIGAERNYEAFRKGVFEGAPITQSFSDEQIRQDGALADVTLVFTNVAASGRSRGFKTMQLLKVGGRWKIASEFFTGHRLADRAATAGE</sequence>
<keyword evidence="1" id="KW-0732">Signal</keyword>
<feature type="chain" id="PRO_5045405946" evidence="1">
    <location>
        <begin position="22"/>
        <end position="169"/>
    </location>
</feature>
<evidence type="ECO:0000313" key="2">
    <source>
        <dbReference type="EMBL" id="MCQ8242367.1"/>
    </source>
</evidence>
<dbReference type="EMBL" id="JAMZEJ010000011">
    <property type="protein sequence ID" value="MCQ8242367.1"/>
    <property type="molecule type" value="Genomic_DNA"/>
</dbReference>
<dbReference type="InterPro" id="IPR032710">
    <property type="entry name" value="NTF2-like_dom_sf"/>
</dbReference>